<name>A0A3N4KD99_9PEZI</name>
<dbReference type="AlphaFoldDB" id="A0A3N4KD99"/>
<evidence type="ECO:0000313" key="1">
    <source>
        <dbReference type="EMBL" id="RPB03905.1"/>
    </source>
</evidence>
<proteinExistence type="predicted"/>
<sequence>MPTNFSNFSGWAYYMSWLRGKHLEKSHFWCVLDVVHGLFDRYCTQPTNPASTSSFQCLRFKPFPFPFVIGSPRTTT</sequence>
<evidence type="ECO:0000313" key="2">
    <source>
        <dbReference type="Proteomes" id="UP000276215"/>
    </source>
</evidence>
<keyword evidence="2" id="KW-1185">Reference proteome</keyword>
<protein>
    <submittedName>
        <fullName evidence="1">Uncharacterized protein</fullName>
    </submittedName>
</protein>
<gene>
    <name evidence="1" type="ORF">L873DRAFT_1800440</name>
</gene>
<organism evidence="1 2">
    <name type="scientific">Choiromyces venosus 120613-1</name>
    <dbReference type="NCBI Taxonomy" id="1336337"/>
    <lineage>
        <taxon>Eukaryota</taxon>
        <taxon>Fungi</taxon>
        <taxon>Dikarya</taxon>
        <taxon>Ascomycota</taxon>
        <taxon>Pezizomycotina</taxon>
        <taxon>Pezizomycetes</taxon>
        <taxon>Pezizales</taxon>
        <taxon>Tuberaceae</taxon>
        <taxon>Choiromyces</taxon>
    </lineage>
</organism>
<reference evidence="1 2" key="1">
    <citation type="journal article" date="2018" name="Nat. Ecol. Evol.">
        <title>Pezizomycetes genomes reveal the molecular basis of ectomycorrhizal truffle lifestyle.</title>
        <authorList>
            <person name="Murat C."/>
            <person name="Payen T."/>
            <person name="Noel B."/>
            <person name="Kuo A."/>
            <person name="Morin E."/>
            <person name="Chen J."/>
            <person name="Kohler A."/>
            <person name="Krizsan K."/>
            <person name="Balestrini R."/>
            <person name="Da Silva C."/>
            <person name="Montanini B."/>
            <person name="Hainaut M."/>
            <person name="Levati E."/>
            <person name="Barry K.W."/>
            <person name="Belfiori B."/>
            <person name="Cichocki N."/>
            <person name="Clum A."/>
            <person name="Dockter R.B."/>
            <person name="Fauchery L."/>
            <person name="Guy J."/>
            <person name="Iotti M."/>
            <person name="Le Tacon F."/>
            <person name="Lindquist E.A."/>
            <person name="Lipzen A."/>
            <person name="Malagnac F."/>
            <person name="Mello A."/>
            <person name="Molinier V."/>
            <person name="Miyauchi S."/>
            <person name="Poulain J."/>
            <person name="Riccioni C."/>
            <person name="Rubini A."/>
            <person name="Sitrit Y."/>
            <person name="Splivallo R."/>
            <person name="Traeger S."/>
            <person name="Wang M."/>
            <person name="Zifcakova L."/>
            <person name="Wipf D."/>
            <person name="Zambonelli A."/>
            <person name="Paolocci F."/>
            <person name="Nowrousian M."/>
            <person name="Ottonello S."/>
            <person name="Baldrian P."/>
            <person name="Spatafora J.W."/>
            <person name="Henrissat B."/>
            <person name="Nagy L.G."/>
            <person name="Aury J.M."/>
            <person name="Wincker P."/>
            <person name="Grigoriev I.V."/>
            <person name="Bonfante P."/>
            <person name="Martin F.M."/>
        </authorList>
    </citation>
    <scope>NUCLEOTIDE SEQUENCE [LARGE SCALE GENOMIC DNA]</scope>
    <source>
        <strain evidence="1 2">120613-1</strain>
    </source>
</reference>
<dbReference type="Proteomes" id="UP000276215">
    <property type="component" value="Unassembled WGS sequence"/>
</dbReference>
<dbReference type="EMBL" id="ML120361">
    <property type="protein sequence ID" value="RPB03905.1"/>
    <property type="molecule type" value="Genomic_DNA"/>
</dbReference>
<accession>A0A3N4KD99</accession>